<evidence type="ECO:0000256" key="1">
    <source>
        <dbReference type="ARBA" id="ARBA00008857"/>
    </source>
</evidence>
<evidence type="ECO:0000256" key="4">
    <source>
        <dbReference type="PROSITE-ProRule" id="PRU01248"/>
    </source>
</evidence>
<evidence type="ECO:0000256" key="2">
    <source>
        <dbReference type="ARBA" id="ARBA00023125"/>
    </source>
</evidence>
<comment type="similarity">
    <text evidence="1">Belongs to the 'phage' integrase family.</text>
</comment>
<dbReference type="InterPro" id="IPR004191">
    <property type="entry name" value="Integrase_Tn916-type_DNA-bd_N"/>
</dbReference>
<dbReference type="PROSITE" id="PS51900">
    <property type="entry name" value="CB"/>
    <property type="match status" value="1"/>
</dbReference>
<organism evidence="7">
    <name type="scientific">Clostridioides difficile</name>
    <name type="common">Peptoclostridium difficile</name>
    <dbReference type="NCBI Taxonomy" id="1496"/>
    <lineage>
        <taxon>Bacteria</taxon>
        <taxon>Bacillati</taxon>
        <taxon>Bacillota</taxon>
        <taxon>Clostridia</taxon>
        <taxon>Peptostreptococcales</taxon>
        <taxon>Peptostreptococcaceae</taxon>
        <taxon>Clostridioides</taxon>
    </lineage>
</organism>
<dbReference type="PANTHER" id="PTHR30349:SF41">
    <property type="entry name" value="INTEGRASE_RECOMBINASE PROTEIN MJ0367-RELATED"/>
    <property type="match status" value="1"/>
</dbReference>
<dbReference type="CDD" id="cd01189">
    <property type="entry name" value="INT_ICEBs1_C_like"/>
    <property type="match status" value="1"/>
</dbReference>
<evidence type="ECO:0000259" key="6">
    <source>
        <dbReference type="PROSITE" id="PS51900"/>
    </source>
</evidence>
<dbReference type="InterPro" id="IPR050090">
    <property type="entry name" value="Tyrosine_recombinase_XerCD"/>
</dbReference>
<dbReference type="PROSITE" id="PS51898">
    <property type="entry name" value="TYR_RECOMBINASE"/>
    <property type="match status" value="1"/>
</dbReference>
<dbReference type="InterPro" id="IPR044068">
    <property type="entry name" value="CB"/>
</dbReference>
<dbReference type="Gene3D" id="3.30.160.60">
    <property type="entry name" value="Classic Zinc Finger"/>
    <property type="match status" value="1"/>
</dbReference>
<keyword evidence="2 4" id="KW-0238">DNA-binding</keyword>
<dbReference type="EMBL" id="UFWD01000001">
    <property type="protein sequence ID" value="SUY20864.1"/>
    <property type="molecule type" value="Genomic_DNA"/>
</dbReference>
<dbReference type="GO" id="GO:0003677">
    <property type="term" value="F:DNA binding"/>
    <property type="evidence" value="ECO:0007669"/>
    <property type="project" value="UniProtKB-UniRule"/>
</dbReference>
<dbReference type="Gene3D" id="1.10.150.130">
    <property type="match status" value="1"/>
</dbReference>
<dbReference type="InterPro" id="IPR016177">
    <property type="entry name" value="DNA-bd_dom_sf"/>
</dbReference>
<gene>
    <name evidence="7" type="primary">Int-Tn_1</name>
    <name evidence="7" type="ORF">NCTC13307_00381</name>
</gene>
<dbReference type="InterPro" id="IPR013762">
    <property type="entry name" value="Integrase-like_cat_sf"/>
</dbReference>
<dbReference type="Pfam" id="PF02920">
    <property type="entry name" value="Integrase_DNA"/>
    <property type="match status" value="1"/>
</dbReference>
<dbReference type="InterPro" id="IPR002104">
    <property type="entry name" value="Integrase_catalytic"/>
</dbReference>
<dbReference type="GO" id="GO:0008907">
    <property type="term" value="F:integrase activity"/>
    <property type="evidence" value="ECO:0007669"/>
    <property type="project" value="InterPro"/>
</dbReference>
<evidence type="ECO:0000313" key="7">
    <source>
        <dbReference type="EMBL" id="SUY20864.1"/>
    </source>
</evidence>
<feature type="domain" description="Core-binding (CB)" evidence="6">
    <location>
        <begin position="106"/>
        <end position="190"/>
    </location>
</feature>
<dbReference type="PANTHER" id="PTHR30349">
    <property type="entry name" value="PHAGE INTEGRASE-RELATED"/>
    <property type="match status" value="1"/>
</dbReference>
<accession>A0A381I6B5</accession>
<dbReference type="SUPFAM" id="SSF56349">
    <property type="entry name" value="DNA breaking-rejoining enzymes"/>
    <property type="match status" value="1"/>
</dbReference>
<dbReference type="GO" id="GO:0006310">
    <property type="term" value="P:DNA recombination"/>
    <property type="evidence" value="ECO:0007669"/>
    <property type="project" value="UniProtKB-KW"/>
</dbReference>
<keyword evidence="3" id="KW-0233">DNA recombination</keyword>
<feature type="domain" description="Tyr recombinase" evidence="5">
    <location>
        <begin position="213"/>
        <end position="418"/>
    </location>
</feature>
<dbReference type="InterPro" id="IPR010998">
    <property type="entry name" value="Integrase_recombinase_N"/>
</dbReference>
<sequence>MSLSRRYGIINIAYHGSFHDGKELYTMSNVKRKDSKNRNLRNGESQRKDGRYVYKYTDIYGKPQFIYSWKLVPTDKTPAGKRDDISLREKEAQIKKDLNDGIDTAGGKMTVCQLYEKKNSQRKNIKRATEKGRQYLMNALKNDPLGMRAIDTVKQSDAKEWAIRMSEKGYAYKTIDNYKRSLKASFYMAIQDDCIRKNPFEFKLSDVLEDDTEQKVILTPEQEERLLAFMEKDKIYSKYYDEVVLLLETGLRISEFCGLTTHIDMQNRILNIDHQLLKDSEIGYYIETPKTKNGKRELPLTERAYQAIQRILKNRGKAQPLIVGGYSNFLFLNREGLPKVAGNYEGMVRGLIKKYNKYHTDKLPNITPHSFRHTYCTNMANRGMNPNTLQYLMGHANITMTLGYYAHGTFQSAKAELERLAC</sequence>
<dbReference type="SUPFAM" id="SSF54171">
    <property type="entry name" value="DNA-binding domain"/>
    <property type="match status" value="1"/>
</dbReference>
<protein>
    <submittedName>
        <fullName evidence="7">Integrase</fullName>
    </submittedName>
</protein>
<proteinExistence type="inferred from homology"/>
<dbReference type="InterPro" id="IPR011010">
    <property type="entry name" value="DNA_brk_join_enz"/>
</dbReference>
<evidence type="ECO:0000259" key="5">
    <source>
        <dbReference type="PROSITE" id="PS51898"/>
    </source>
</evidence>
<reference evidence="7" key="1">
    <citation type="submission" date="2018-06" db="EMBL/GenBank/DDBJ databases">
        <authorList>
            <consortium name="Pathogen Informatics"/>
            <person name="Doyle S."/>
        </authorList>
    </citation>
    <scope>NUCLEOTIDE SEQUENCE</scope>
    <source>
        <strain evidence="7">NCTC13307</strain>
    </source>
</reference>
<evidence type="ECO:0000256" key="3">
    <source>
        <dbReference type="ARBA" id="ARBA00023172"/>
    </source>
</evidence>
<dbReference type="Gene3D" id="1.10.443.10">
    <property type="entry name" value="Intergrase catalytic core"/>
    <property type="match status" value="1"/>
</dbReference>
<dbReference type="Pfam" id="PF00589">
    <property type="entry name" value="Phage_integrase"/>
    <property type="match status" value="1"/>
</dbReference>
<name>A0A381I6B5_CLODI</name>
<dbReference type="AlphaFoldDB" id="A0A381I6B5"/>